<keyword evidence="7" id="KW-1185">Reference proteome</keyword>
<evidence type="ECO:0000259" key="4">
    <source>
        <dbReference type="Pfam" id="PF00294"/>
    </source>
</evidence>
<evidence type="ECO:0000313" key="7">
    <source>
        <dbReference type="Proteomes" id="UP000791080"/>
    </source>
</evidence>
<dbReference type="SUPFAM" id="SSF53613">
    <property type="entry name" value="Ribokinase-like"/>
    <property type="match status" value="1"/>
</dbReference>
<dbReference type="NCBIfam" id="TIGR00125">
    <property type="entry name" value="cyt_tran_rel"/>
    <property type="match status" value="1"/>
</dbReference>
<evidence type="ECO:0000259" key="5">
    <source>
        <dbReference type="Pfam" id="PF01467"/>
    </source>
</evidence>
<dbReference type="Proteomes" id="UP000791080">
    <property type="component" value="Unassembled WGS sequence"/>
</dbReference>
<keyword evidence="2" id="KW-0119">Carbohydrate metabolism</keyword>
<evidence type="ECO:0000256" key="3">
    <source>
        <dbReference type="SAM" id="MobiDB-lite"/>
    </source>
</evidence>
<dbReference type="InterPro" id="IPR011611">
    <property type="entry name" value="PfkB_dom"/>
</dbReference>
<dbReference type="InterPro" id="IPR014729">
    <property type="entry name" value="Rossmann-like_a/b/a_fold"/>
</dbReference>
<sequence>MTGPGIVVVGDALLDVDVSGPVGRICPDGPAPVLDVRAEQERPGGAALAALLAARSGATVVLATSLTDDEAGRRLRALLRDHLRLVTCPGPSTVVKTRFRSAGHPMLRADRGGEGPPPRATSDLLDAVSSADAVLVSDYGRGVAGDPRLREVLTARARRVPVVWDPHPRGADPVEGLRLITPNATEAGVPEADATGVERRARLLRDRWRADAVVITAGERGAILDHGANSPLTVPAPRLAVPDPCGAGDAFAAEATAALAGGAAVDDAVTTAVGRAAAFLEAGGATAVGRLRAPGPPGGDVRERIASVRAAGGTVVVASGCFDLLHTGHLRTLTAARALGDLLVVCLNSDESVRRLKGPGRPVNTEHDRAEMVASLSCVDCVEVFAEDTPERLLLELRPDVVVKGADYDLTRLPEADLVRRWGGRIALVPYHPGRSTTGLAAQLGAAHREASPLPDRRHRPRTPEPG</sequence>
<evidence type="ECO:0000256" key="1">
    <source>
        <dbReference type="ARBA" id="ARBA00023268"/>
    </source>
</evidence>
<dbReference type="InterPro" id="IPR004821">
    <property type="entry name" value="Cyt_trans-like"/>
</dbReference>
<dbReference type="RefSeq" id="WP_051313916.1">
    <property type="nucleotide sequence ID" value="NZ_AUBJ02000001.1"/>
</dbReference>
<dbReference type="Gene3D" id="3.40.1190.20">
    <property type="match status" value="1"/>
</dbReference>
<comment type="caution">
    <text evidence="6">The sequence shown here is derived from an EMBL/GenBank/DDBJ whole genome shotgun (WGS) entry which is preliminary data.</text>
</comment>
<dbReference type="PANTHER" id="PTHR46969:SF1">
    <property type="entry name" value="BIFUNCTIONAL PROTEIN HLDE"/>
    <property type="match status" value="1"/>
</dbReference>
<evidence type="ECO:0000256" key="2">
    <source>
        <dbReference type="ARBA" id="ARBA00023277"/>
    </source>
</evidence>
<proteinExistence type="predicted"/>
<dbReference type="Pfam" id="PF00294">
    <property type="entry name" value="PfkB"/>
    <property type="match status" value="1"/>
</dbReference>
<dbReference type="Gene3D" id="3.40.50.620">
    <property type="entry name" value="HUPs"/>
    <property type="match status" value="1"/>
</dbReference>
<dbReference type="Pfam" id="PF01467">
    <property type="entry name" value="CTP_transf_like"/>
    <property type="match status" value="1"/>
</dbReference>
<reference evidence="6 7" key="2">
    <citation type="submission" date="2022-06" db="EMBL/GenBank/DDBJ databases">
        <title>Genomic Encyclopedia of Type Strains, Phase I: the one thousand microbial genomes (KMG-I) project.</title>
        <authorList>
            <person name="Kyrpides N."/>
        </authorList>
    </citation>
    <scope>NUCLEOTIDE SEQUENCE [LARGE SCALE GENOMIC DNA]</scope>
    <source>
        <strain evidence="6 7">DSM 43889</strain>
    </source>
</reference>
<name>A0ABT1JBF6_ACTCY</name>
<gene>
    <name evidence="6" type="ORF">G443_000099</name>
</gene>
<dbReference type="SUPFAM" id="SSF52374">
    <property type="entry name" value="Nucleotidylyl transferase"/>
    <property type="match status" value="1"/>
</dbReference>
<feature type="domain" description="Carbohydrate kinase PfkB" evidence="4">
    <location>
        <begin position="6"/>
        <end position="287"/>
    </location>
</feature>
<dbReference type="EMBL" id="AUBJ02000001">
    <property type="protein sequence ID" value="MCP2329829.1"/>
    <property type="molecule type" value="Genomic_DNA"/>
</dbReference>
<keyword evidence="1" id="KW-0511">Multifunctional enzyme</keyword>
<accession>A0ABT1JBF6</accession>
<feature type="region of interest" description="Disordered" evidence="3">
    <location>
        <begin position="445"/>
        <end position="467"/>
    </location>
</feature>
<evidence type="ECO:0000313" key="6">
    <source>
        <dbReference type="EMBL" id="MCP2329829.1"/>
    </source>
</evidence>
<dbReference type="PANTHER" id="PTHR46969">
    <property type="entry name" value="BIFUNCTIONAL PROTEIN HLDE"/>
    <property type="match status" value="1"/>
</dbReference>
<reference evidence="6 7" key="1">
    <citation type="submission" date="2013-07" db="EMBL/GenBank/DDBJ databases">
        <authorList>
            <consortium name="DOE Joint Genome Institute"/>
            <person name="Reeve W."/>
            <person name="Huntemann M."/>
            <person name="Han J."/>
            <person name="Chen A."/>
            <person name="Kyrpides N."/>
            <person name="Mavromatis K."/>
            <person name="Markowitz V."/>
            <person name="Palaniappan K."/>
            <person name="Ivanova N."/>
            <person name="Schaumberg A."/>
            <person name="Pati A."/>
            <person name="Liolios K."/>
            <person name="Nordberg H.P."/>
            <person name="Cantor M.N."/>
            <person name="Hua S.X."/>
            <person name="Woyke T."/>
        </authorList>
    </citation>
    <scope>NUCLEOTIDE SEQUENCE [LARGE SCALE GENOMIC DNA]</scope>
    <source>
        <strain evidence="6 7">DSM 43889</strain>
    </source>
</reference>
<feature type="domain" description="Cytidyltransferase-like" evidence="5">
    <location>
        <begin position="318"/>
        <end position="411"/>
    </location>
</feature>
<protein>
    <submittedName>
        <fullName evidence="6">RfaE bifunctional protein, domain I/rfaE bifunctional protein, domain II</fullName>
    </submittedName>
</protein>
<dbReference type="InterPro" id="IPR029056">
    <property type="entry name" value="Ribokinase-like"/>
</dbReference>
<organism evidence="6 7">
    <name type="scientific">Actinoalloteichus caeruleus DSM 43889</name>
    <dbReference type="NCBI Taxonomy" id="1120930"/>
    <lineage>
        <taxon>Bacteria</taxon>
        <taxon>Bacillati</taxon>
        <taxon>Actinomycetota</taxon>
        <taxon>Actinomycetes</taxon>
        <taxon>Pseudonocardiales</taxon>
        <taxon>Pseudonocardiaceae</taxon>
        <taxon>Actinoalloteichus</taxon>
        <taxon>Actinoalloteichus cyanogriseus</taxon>
    </lineage>
</organism>